<organism evidence="1 2">
    <name type="scientific">Musa troglodytarum</name>
    <name type="common">fe'i banana</name>
    <dbReference type="NCBI Taxonomy" id="320322"/>
    <lineage>
        <taxon>Eukaryota</taxon>
        <taxon>Viridiplantae</taxon>
        <taxon>Streptophyta</taxon>
        <taxon>Embryophyta</taxon>
        <taxon>Tracheophyta</taxon>
        <taxon>Spermatophyta</taxon>
        <taxon>Magnoliopsida</taxon>
        <taxon>Liliopsida</taxon>
        <taxon>Zingiberales</taxon>
        <taxon>Musaceae</taxon>
        <taxon>Musa</taxon>
    </lineage>
</organism>
<reference evidence="1" key="1">
    <citation type="submission" date="2022-05" db="EMBL/GenBank/DDBJ databases">
        <title>The Musa troglodytarum L. genome provides insights into the mechanism of non-climacteric behaviour and enrichment of carotenoids.</title>
        <authorList>
            <person name="Wang J."/>
        </authorList>
    </citation>
    <scope>NUCLEOTIDE SEQUENCE</scope>
    <source>
        <tissue evidence="1">Leaf</tissue>
    </source>
</reference>
<name>A0A9E7FRK9_9LILI</name>
<keyword evidence="2" id="KW-1185">Reference proteome</keyword>
<gene>
    <name evidence="1" type="ORF">MUK42_30284</name>
</gene>
<proteinExistence type="predicted"/>
<dbReference type="Proteomes" id="UP001055439">
    <property type="component" value="Chromosome 4"/>
</dbReference>
<accession>A0A9E7FRK9</accession>
<sequence length="123" mass="13737">MLVGAFRLLKEINILGQEAVLPSELWGSHEENQKEQGEERVGRSLGLCISCMVSFESNRLSRAEPTVEGVTTVFLRFHLQIRQANKACAVFFFFFLLVLVHGVDEDRSAGAVEEDAAVEVRDP</sequence>
<evidence type="ECO:0000313" key="2">
    <source>
        <dbReference type="Proteomes" id="UP001055439"/>
    </source>
</evidence>
<dbReference type="AlphaFoldDB" id="A0A9E7FRK9"/>
<dbReference type="EMBL" id="CP097506">
    <property type="protein sequence ID" value="URD99922.1"/>
    <property type="molecule type" value="Genomic_DNA"/>
</dbReference>
<protein>
    <submittedName>
        <fullName evidence="1">Uncharacterized protein</fullName>
    </submittedName>
</protein>
<evidence type="ECO:0000313" key="1">
    <source>
        <dbReference type="EMBL" id="URD99922.1"/>
    </source>
</evidence>